<evidence type="ECO:0000256" key="1">
    <source>
        <dbReference type="SAM" id="SignalP"/>
    </source>
</evidence>
<dbReference type="EMBL" id="CABEEZ010000133">
    <property type="protein sequence ID" value="VTR55509.1"/>
    <property type="molecule type" value="Genomic_DNA"/>
</dbReference>
<feature type="signal peptide" evidence="1">
    <location>
        <begin position="1"/>
        <end position="32"/>
    </location>
</feature>
<protein>
    <submittedName>
        <fullName evidence="2">Uncharacterized protein</fullName>
    </submittedName>
</protein>
<sequence>MRNWQASKLRIAPLWSALSLALLAIASPALHAEDAMKPTSSHFALYWYL</sequence>
<name>A0A4U9W9G0_SERFO</name>
<organism evidence="2">
    <name type="scientific">Serratia fonticola</name>
    <dbReference type="NCBI Taxonomy" id="47917"/>
    <lineage>
        <taxon>Bacteria</taxon>
        <taxon>Pseudomonadati</taxon>
        <taxon>Pseudomonadota</taxon>
        <taxon>Gammaproteobacteria</taxon>
        <taxon>Enterobacterales</taxon>
        <taxon>Yersiniaceae</taxon>
        <taxon>Serratia</taxon>
    </lineage>
</organism>
<gene>
    <name evidence="2" type="ORF">NCTC12965_06998</name>
</gene>
<proteinExistence type="predicted"/>
<evidence type="ECO:0000313" key="2">
    <source>
        <dbReference type="EMBL" id="VTR55509.1"/>
    </source>
</evidence>
<accession>A0A4U9W9G0</accession>
<reference evidence="2" key="1">
    <citation type="submission" date="2019-05" db="EMBL/GenBank/DDBJ databases">
        <authorList>
            <consortium name="Pathogen Informatics"/>
        </authorList>
    </citation>
    <scope>NUCLEOTIDE SEQUENCE [LARGE SCALE GENOMIC DNA]</scope>
    <source>
        <strain evidence="2">NCTC12965</strain>
    </source>
</reference>
<feature type="chain" id="PRO_5020420649" evidence="1">
    <location>
        <begin position="33"/>
        <end position="49"/>
    </location>
</feature>
<dbReference type="AlphaFoldDB" id="A0A4U9W9G0"/>
<keyword evidence="1" id="KW-0732">Signal</keyword>